<feature type="region of interest" description="Disordered" evidence="3">
    <location>
        <begin position="174"/>
        <end position="309"/>
    </location>
</feature>
<dbReference type="Pfam" id="PF10431">
    <property type="entry name" value="ClpB_D2-small"/>
    <property type="match status" value="1"/>
</dbReference>
<name>A0A068S3M4_9FUNG</name>
<dbReference type="InterPro" id="IPR003593">
    <property type="entry name" value="AAA+_ATPase"/>
</dbReference>
<keyword evidence="1" id="KW-0547">Nucleotide-binding</keyword>
<protein>
    <submittedName>
        <fullName evidence="6">Atp-dependent protease atp-binding subunit</fullName>
    </submittedName>
</protein>
<sequence length="705" mass="77067">MSSSLATCHFPNTMARSPVSQYYHYTRIANARRLLHHHHPTTTTSRLRQPATCRHYTSSSTAAISRTGTLYTANTSYRTWQWSKWTQYGPVAVTRSFYRTSDQDNEPLPPKNDGTTPQMIQEDELLGYFARLSNPRTLVRHLDEYVIGQERAKKTLAVAVFNHYNRVRANLYRQAKQQQRQEEEQQQQAAAASSMDGPGEGGGAPHHNTDPEQRPSVPWPPSNTTRLAQRVPGEMVPVERTSAYAAPRRRSWTNDGLVNGSGVSSTDGVGSTTTTTTNTSTADENDTTTNTTGADGMIKPIASRRSSPESRILDDMEDTTVFEKSNVLLVGPTGSGKTLLAKTLAQVLQVPFSMSDATPFTQAGYVGEDVELVIQRLLQACDHDVKRAETGIVFIDEIDKISRRTDASSSSRDVSGEGVQQSLLRMLEGTVVNVTDKSPVNSSGHNKRGGGAGGNGLTTGGTTSFGGAAQSKPEVYSVDTSNILFILSGAFIGLDKIVSDRVSKGSIGFNATIRSSDDNVPDKKNDFDPLSMVEPSDLVKYGLIPEFIGRIPVVASLKSLLVEDLVRILVEPKNSLVKQYQGLFQLNNVDLHFSHAALRSVAEEALAKKTGARGLRRIMEDLLLEAMYDAPNSSIKHVIVDSKVATKEKPHIYLPASQSHLVDTILAEDDNALLSRGDNNNADQAAVSLNNNQDINIRREISQQL</sequence>
<dbReference type="EMBL" id="CBTN010000038">
    <property type="protein sequence ID" value="CDH56555.1"/>
    <property type="molecule type" value="Genomic_DNA"/>
</dbReference>
<dbReference type="VEuPathDB" id="FungiDB:LCOR_07587.1"/>
<accession>A0A068S3M4</accession>
<feature type="domain" description="Clp ATPase C-terminal" evidence="5">
    <location>
        <begin position="560"/>
        <end position="654"/>
    </location>
</feature>
<dbReference type="Gene3D" id="3.40.50.300">
    <property type="entry name" value="P-loop containing nucleotide triphosphate hydrolases"/>
    <property type="match status" value="2"/>
</dbReference>
<dbReference type="Gene3D" id="1.10.8.60">
    <property type="match status" value="1"/>
</dbReference>
<keyword evidence="6" id="KW-0378">Hydrolase</keyword>
<organism evidence="6 7">
    <name type="scientific">Lichtheimia corymbifera JMRC:FSU:9682</name>
    <dbReference type="NCBI Taxonomy" id="1263082"/>
    <lineage>
        <taxon>Eukaryota</taxon>
        <taxon>Fungi</taxon>
        <taxon>Fungi incertae sedis</taxon>
        <taxon>Mucoromycota</taxon>
        <taxon>Mucoromycotina</taxon>
        <taxon>Mucoromycetes</taxon>
        <taxon>Mucorales</taxon>
        <taxon>Lichtheimiaceae</taxon>
        <taxon>Lichtheimia</taxon>
    </lineage>
</organism>
<dbReference type="GO" id="GO:0008233">
    <property type="term" value="F:peptidase activity"/>
    <property type="evidence" value="ECO:0007669"/>
    <property type="project" value="UniProtKB-KW"/>
</dbReference>
<dbReference type="InterPro" id="IPR050052">
    <property type="entry name" value="ATP-dep_Clp_protease_ClpX"/>
</dbReference>
<dbReference type="SUPFAM" id="SSF52540">
    <property type="entry name" value="P-loop containing nucleoside triphosphate hydrolases"/>
    <property type="match status" value="1"/>
</dbReference>
<evidence type="ECO:0000259" key="5">
    <source>
        <dbReference type="SMART" id="SM01086"/>
    </source>
</evidence>
<dbReference type="GO" id="GO:0005759">
    <property type="term" value="C:mitochondrial matrix"/>
    <property type="evidence" value="ECO:0007669"/>
    <property type="project" value="TreeGrafter"/>
</dbReference>
<dbReference type="PANTHER" id="PTHR48102:SF7">
    <property type="entry name" value="ATP-DEPENDENT CLP PROTEASE ATP-BINDING SUBUNIT CLPX-LIKE, MITOCHONDRIAL"/>
    <property type="match status" value="1"/>
</dbReference>
<feature type="domain" description="AAA+ ATPase" evidence="4">
    <location>
        <begin position="323"/>
        <end position="504"/>
    </location>
</feature>
<evidence type="ECO:0000256" key="1">
    <source>
        <dbReference type="ARBA" id="ARBA00022741"/>
    </source>
</evidence>
<feature type="compositionally biased region" description="Polar residues" evidence="3">
    <location>
        <begin position="435"/>
        <end position="444"/>
    </location>
</feature>
<dbReference type="Proteomes" id="UP000027586">
    <property type="component" value="Unassembled WGS sequence"/>
</dbReference>
<dbReference type="Pfam" id="PF07724">
    <property type="entry name" value="AAA_2"/>
    <property type="match status" value="1"/>
</dbReference>
<dbReference type="STRING" id="1263082.A0A068S3M4"/>
<dbReference type="InterPro" id="IPR027417">
    <property type="entry name" value="P-loop_NTPase"/>
</dbReference>
<dbReference type="GO" id="GO:0005524">
    <property type="term" value="F:ATP binding"/>
    <property type="evidence" value="ECO:0007669"/>
    <property type="project" value="UniProtKB-KW"/>
</dbReference>
<gene>
    <name evidence="6" type="ORF">LCOR_07587.1</name>
</gene>
<evidence type="ECO:0000313" key="7">
    <source>
        <dbReference type="Proteomes" id="UP000027586"/>
    </source>
</evidence>
<keyword evidence="6" id="KW-0645">Protease</keyword>
<evidence type="ECO:0000313" key="6">
    <source>
        <dbReference type="EMBL" id="CDH56555.1"/>
    </source>
</evidence>
<dbReference type="InterPro" id="IPR003959">
    <property type="entry name" value="ATPase_AAA_core"/>
</dbReference>
<dbReference type="InterPro" id="IPR019489">
    <property type="entry name" value="Clp_ATPase_C"/>
</dbReference>
<dbReference type="PANTHER" id="PTHR48102">
    <property type="entry name" value="ATP-DEPENDENT CLP PROTEASE ATP-BINDING SUBUNIT CLPX-LIKE, MITOCHONDRIAL-RELATED"/>
    <property type="match status" value="1"/>
</dbReference>
<dbReference type="OrthoDB" id="1721884at2759"/>
<dbReference type="AlphaFoldDB" id="A0A068S3M4"/>
<dbReference type="FunFam" id="1.10.8.60:FF:000002">
    <property type="entry name" value="ATP-dependent Clp protease ATP-binding subunit ClpX"/>
    <property type="match status" value="1"/>
</dbReference>
<dbReference type="GO" id="GO:0051603">
    <property type="term" value="P:proteolysis involved in protein catabolic process"/>
    <property type="evidence" value="ECO:0007669"/>
    <property type="project" value="TreeGrafter"/>
</dbReference>
<keyword evidence="2 6" id="KW-0067">ATP-binding</keyword>
<proteinExistence type="predicted"/>
<reference evidence="6" key="1">
    <citation type="submission" date="2013-08" db="EMBL/GenBank/DDBJ databases">
        <title>Gene expansion shapes genome architecture in the human pathogen Lichtheimia corymbifera: an evolutionary genomics analysis in the ancient terrestrial Mucorales (Mucoromycotina).</title>
        <authorList>
            <person name="Schwartze V.U."/>
            <person name="Winter S."/>
            <person name="Shelest E."/>
            <person name="Marcet-Houben M."/>
            <person name="Horn F."/>
            <person name="Wehner S."/>
            <person name="Hoffmann K."/>
            <person name="Riege K."/>
            <person name="Sammeth M."/>
            <person name="Nowrousian M."/>
            <person name="Valiante V."/>
            <person name="Linde J."/>
            <person name="Jacobsen I.D."/>
            <person name="Marz M."/>
            <person name="Brakhage A.A."/>
            <person name="Gabaldon T."/>
            <person name="Bocker S."/>
            <person name="Voigt K."/>
        </authorList>
    </citation>
    <scope>NUCLEOTIDE SEQUENCE [LARGE SCALE GENOMIC DNA]</scope>
    <source>
        <strain evidence="6">FSU 9682</strain>
    </source>
</reference>
<feature type="compositionally biased region" description="Low complexity" evidence="3">
    <location>
        <begin position="260"/>
        <end position="296"/>
    </location>
</feature>
<feature type="compositionally biased region" description="Gly residues" evidence="3">
    <location>
        <begin position="449"/>
        <end position="459"/>
    </location>
</feature>
<evidence type="ECO:0000259" key="4">
    <source>
        <dbReference type="SMART" id="SM00382"/>
    </source>
</evidence>
<keyword evidence="7" id="KW-1185">Reference proteome</keyword>
<dbReference type="SMART" id="SM00382">
    <property type="entry name" value="AAA"/>
    <property type="match status" value="1"/>
</dbReference>
<evidence type="ECO:0000256" key="2">
    <source>
        <dbReference type="ARBA" id="ARBA00022840"/>
    </source>
</evidence>
<feature type="region of interest" description="Disordered" evidence="3">
    <location>
        <begin position="435"/>
        <end position="459"/>
    </location>
</feature>
<dbReference type="SMART" id="SM01086">
    <property type="entry name" value="ClpB_D2-small"/>
    <property type="match status" value="1"/>
</dbReference>
<dbReference type="GO" id="GO:0016887">
    <property type="term" value="F:ATP hydrolysis activity"/>
    <property type="evidence" value="ECO:0007669"/>
    <property type="project" value="InterPro"/>
</dbReference>
<comment type="caution">
    <text evidence="6">The sequence shown here is derived from an EMBL/GenBank/DDBJ whole genome shotgun (WGS) entry which is preliminary data.</text>
</comment>
<evidence type="ECO:0000256" key="3">
    <source>
        <dbReference type="SAM" id="MobiDB-lite"/>
    </source>
</evidence>